<evidence type="ECO:0000313" key="2">
    <source>
        <dbReference type="EMBL" id="KSU86055.1"/>
    </source>
</evidence>
<protein>
    <submittedName>
        <fullName evidence="2">Uncharacterized protein</fullName>
    </submittedName>
</protein>
<keyword evidence="3" id="KW-1185">Reference proteome</keyword>
<organism evidence="2 3">
    <name type="scientific">Priestia veravalensis</name>
    <dbReference type="NCBI Taxonomy" id="1414648"/>
    <lineage>
        <taxon>Bacteria</taxon>
        <taxon>Bacillati</taxon>
        <taxon>Bacillota</taxon>
        <taxon>Bacilli</taxon>
        <taxon>Bacillales</taxon>
        <taxon>Bacillaceae</taxon>
        <taxon>Priestia</taxon>
    </lineage>
</organism>
<keyword evidence="1" id="KW-0812">Transmembrane</keyword>
<comment type="caution">
    <text evidence="2">The sequence shown here is derived from an EMBL/GenBank/DDBJ whole genome shotgun (WGS) entry which is preliminary data.</text>
</comment>
<accession>A0A0V8JG66</accession>
<evidence type="ECO:0000256" key="1">
    <source>
        <dbReference type="SAM" id="Phobius"/>
    </source>
</evidence>
<gene>
    <name evidence="2" type="ORF">AS180_20860</name>
</gene>
<sequence length="125" mass="14765">MKKKVVKILLVMSVGMNAYWLVKHYAFDRMYDPDEKEQIILNEMIQRTIESKDYQEIAKTKDIKSIESSMDKNKGGRYPYYFNVSVRTTEGTYLFGCSDEQCTDIEKYGEAYSIYQDEKPRLPLE</sequence>
<dbReference type="EMBL" id="LNQP01000126">
    <property type="protein sequence ID" value="KSU86055.1"/>
    <property type="molecule type" value="Genomic_DNA"/>
</dbReference>
<proteinExistence type="predicted"/>
<evidence type="ECO:0000313" key="3">
    <source>
        <dbReference type="Proteomes" id="UP000053681"/>
    </source>
</evidence>
<keyword evidence="1" id="KW-1133">Transmembrane helix</keyword>
<keyword evidence="1" id="KW-0472">Membrane</keyword>
<dbReference type="AlphaFoldDB" id="A0A0V8JG66"/>
<reference evidence="2 3" key="1">
    <citation type="submission" date="2015-11" db="EMBL/GenBank/DDBJ databases">
        <title>Bacillus caseinolyticus sp nov.</title>
        <authorList>
            <person name="Dastager S.G."/>
            <person name="Mawlankar R."/>
        </authorList>
    </citation>
    <scope>NUCLEOTIDE SEQUENCE [LARGE SCALE GENOMIC DNA]</scope>
    <source>
        <strain evidence="2 3">SGD-V-76</strain>
    </source>
</reference>
<dbReference type="Proteomes" id="UP000053681">
    <property type="component" value="Unassembled WGS sequence"/>
</dbReference>
<dbReference type="RefSeq" id="WP_025908003.1">
    <property type="nucleotide sequence ID" value="NZ_KQ758740.1"/>
</dbReference>
<feature type="transmembrane region" description="Helical" evidence="1">
    <location>
        <begin position="6"/>
        <end position="22"/>
    </location>
</feature>
<name>A0A0V8JG66_9BACI</name>